<protein>
    <submittedName>
        <fullName evidence="7">ABC transporter permease</fullName>
    </submittedName>
</protein>
<dbReference type="AlphaFoldDB" id="A0A7K4AEV1"/>
<sequence length="261" mass="29428">MNWQGELNKYLASAYKNWVISKRNVFTLFELFFWPLVNLLSIGLLTRFLMVDESMVSFLLVGSIALTILQVAQMDVAYVLLFDMWSKSIKNTFIAPIHSRHLIFGSLFFGIMRGSVVFAILASISFYLFDFRFQAGGLIPPLIFLAGVFSMAAIIGITVCISILTFGQKADVAAWSLSGLILLFSGIYYPVDVLPFFLQVLARAIPLTYFLEYYRSIFIPGPHHLAVGLSLAALYLLLGLILFDRAIRRARRTGILLWLSE</sequence>
<proteinExistence type="predicted"/>
<dbReference type="Proteomes" id="UP000544742">
    <property type="component" value="Unassembled WGS sequence"/>
</dbReference>
<dbReference type="InterPro" id="IPR013525">
    <property type="entry name" value="ABC2_TM"/>
</dbReference>
<dbReference type="EMBL" id="JAAYUN010000002">
    <property type="protein sequence ID" value="NLJ21526.1"/>
    <property type="molecule type" value="Genomic_DNA"/>
</dbReference>
<evidence type="ECO:0000256" key="1">
    <source>
        <dbReference type="ARBA" id="ARBA00004141"/>
    </source>
</evidence>
<keyword evidence="4 5" id="KW-0472">Membrane</keyword>
<keyword evidence="2 5" id="KW-0812">Transmembrane</keyword>
<dbReference type="InterPro" id="IPR051784">
    <property type="entry name" value="Nod_factor_ABC_transporter"/>
</dbReference>
<accession>A0A7K4AEV1</accession>
<keyword evidence="3 5" id="KW-1133">Transmembrane helix</keyword>
<feature type="transmembrane region" description="Helical" evidence="5">
    <location>
        <begin position="172"/>
        <end position="191"/>
    </location>
</feature>
<dbReference type="GO" id="GO:0016020">
    <property type="term" value="C:membrane"/>
    <property type="evidence" value="ECO:0007669"/>
    <property type="project" value="UniProtKB-SubCell"/>
</dbReference>
<organism evidence="7 8">
    <name type="scientific">Methanothrix soehngenii</name>
    <name type="common">Methanosaeta concilii</name>
    <dbReference type="NCBI Taxonomy" id="2223"/>
    <lineage>
        <taxon>Archaea</taxon>
        <taxon>Methanobacteriati</taxon>
        <taxon>Methanobacteriota</taxon>
        <taxon>Stenosarchaea group</taxon>
        <taxon>Methanomicrobia</taxon>
        <taxon>Methanotrichales</taxon>
        <taxon>Methanotrichaceae</taxon>
        <taxon>Methanothrix</taxon>
    </lineage>
</organism>
<evidence type="ECO:0000313" key="8">
    <source>
        <dbReference type="Proteomes" id="UP000544742"/>
    </source>
</evidence>
<comment type="subcellular location">
    <subcellularLocation>
        <location evidence="1">Membrane</location>
        <topology evidence="1">Multi-pass membrane protein</topology>
    </subcellularLocation>
</comment>
<name>A0A7K4AEV1_METSH</name>
<evidence type="ECO:0000256" key="3">
    <source>
        <dbReference type="ARBA" id="ARBA00022989"/>
    </source>
</evidence>
<feature type="domain" description="ABC transmembrane type-2" evidence="6">
    <location>
        <begin position="26"/>
        <end position="250"/>
    </location>
</feature>
<dbReference type="PANTHER" id="PTHR43229">
    <property type="entry name" value="NODULATION PROTEIN J"/>
    <property type="match status" value="1"/>
</dbReference>
<dbReference type="PANTHER" id="PTHR43229:SF2">
    <property type="entry name" value="NODULATION PROTEIN J"/>
    <property type="match status" value="1"/>
</dbReference>
<dbReference type="PROSITE" id="PS51012">
    <property type="entry name" value="ABC_TM2"/>
    <property type="match status" value="1"/>
</dbReference>
<evidence type="ECO:0000256" key="2">
    <source>
        <dbReference type="ARBA" id="ARBA00022692"/>
    </source>
</evidence>
<evidence type="ECO:0000313" key="7">
    <source>
        <dbReference type="EMBL" id="NLJ21526.1"/>
    </source>
</evidence>
<evidence type="ECO:0000256" key="5">
    <source>
        <dbReference type="SAM" id="Phobius"/>
    </source>
</evidence>
<dbReference type="RefSeq" id="WP_013720682.1">
    <property type="nucleotide sequence ID" value="NZ_CAJYDL010000001.1"/>
</dbReference>
<dbReference type="InterPro" id="IPR047817">
    <property type="entry name" value="ABC2_TM_bact-type"/>
</dbReference>
<feature type="transmembrane region" description="Helical" evidence="5">
    <location>
        <begin position="56"/>
        <end position="81"/>
    </location>
</feature>
<dbReference type="GeneID" id="10462641"/>
<feature type="transmembrane region" description="Helical" evidence="5">
    <location>
        <begin position="141"/>
        <end position="165"/>
    </location>
</feature>
<feature type="transmembrane region" description="Helical" evidence="5">
    <location>
        <begin position="102"/>
        <end position="129"/>
    </location>
</feature>
<comment type="caution">
    <text evidence="7">The sequence shown here is derived from an EMBL/GenBank/DDBJ whole genome shotgun (WGS) entry which is preliminary data.</text>
</comment>
<feature type="transmembrane region" description="Helical" evidence="5">
    <location>
        <begin position="223"/>
        <end position="243"/>
    </location>
</feature>
<dbReference type="OMA" id="AESIVWT"/>
<gene>
    <name evidence="7" type="ORF">GX426_00240</name>
</gene>
<reference evidence="7 8" key="1">
    <citation type="journal article" date="2020" name="Biotechnol. Biofuels">
        <title>New insights from the biogas microbiome by comprehensive genome-resolved metagenomics of nearly 1600 species originating from multiple anaerobic digesters.</title>
        <authorList>
            <person name="Campanaro S."/>
            <person name="Treu L."/>
            <person name="Rodriguez-R L.M."/>
            <person name="Kovalovszki A."/>
            <person name="Ziels R.M."/>
            <person name="Maus I."/>
            <person name="Zhu X."/>
            <person name="Kougias P.G."/>
            <person name="Basile A."/>
            <person name="Luo G."/>
            <person name="Schluter A."/>
            <person name="Konstantinidis K.T."/>
            <person name="Angelidaki I."/>
        </authorList>
    </citation>
    <scope>NUCLEOTIDE SEQUENCE [LARGE SCALE GENOMIC DNA]</scope>
    <source>
        <strain evidence="7">AS27yjCOA_157</strain>
    </source>
</reference>
<evidence type="ECO:0000259" key="6">
    <source>
        <dbReference type="PROSITE" id="PS51012"/>
    </source>
</evidence>
<evidence type="ECO:0000256" key="4">
    <source>
        <dbReference type="ARBA" id="ARBA00023136"/>
    </source>
</evidence>
<dbReference type="Pfam" id="PF01061">
    <property type="entry name" value="ABC2_membrane"/>
    <property type="match status" value="1"/>
</dbReference>
<feature type="transmembrane region" description="Helical" evidence="5">
    <location>
        <begin position="31"/>
        <end position="50"/>
    </location>
</feature>
<dbReference type="GO" id="GO:0140359">
    <property type="term" value="F:ABC-type transporter activity"/>
    <property type="evidence" value="ECO:0007669"/>
    <property type="project" value="InterPro"/>
</dbReference>